<accession>A0AAU6R694</accession>
<dbReference type="Pfam" id="PF13479">
    <property type="entry name" value="AAA_24"/>
    <property type="match status" value="1"/>
</dbReference>
<organism evidence="1">
    <name type="scientific">Micrococcus phage Kurnik</name>
    <dbReference type="NCBI Taxonomy" id="3092208"/>
    <lineage>
        <taxon>Viruses</taxon>
        <taxon>Duplodnaviria</taxon>
        <taxon>Heunggongvirae</taxon>
        <taxon>Uroviricota</taxon>
        <taxon>Caudoviricetes</taxon>
    </lineage>
</organism>
<reference evidence="1" key="1">
    <citation type="submission" date="2023-10" db="EMBL/GenBank/DDBJ databases">
        <title>Two new lytic phages for Micrococcus sp. strain 1402.</title>
        <authorList>
            <person name="Petrzik K."/>
        </authorList>
    </citation>
    <scope>NUCLEOTIDE SEQUENCE</scope>
</reference>
<dbReference type="EMBL" id="OR756649">
    <property type="protein sequence ID" value="WZE63499.1"/>
    <property type="molecule type" value="Genomic_DNA"/>
</dbReference>
<evidence type="ECO:0000313" key="1">
    <source>
        <dbReference type="EMBL" id="WZE63499.1"/>
    </source>
</evidence>
<name>A0AAU6R694_9CAUD</name>
<protein>
    <submittedName>
        <fullName evidence="1">RecA-like resolvase</fullName>
    </submittedName>
</protein>
<proteinExistence type="predicted"/>
<sequence length="255" mass="28963">MSSISAILHGDSKAGKSTAAYSMPAPRLLIDAEKAHRWLPGRKLFWDPVTQAPPEPPEQLADGTWNWETCVVIVRNWLTFERAYQWLNTSPHPFKSVIIDSITEIQVKIKEQLTNGDLEQKLAYDGWNTVMVRTEGLSRDFRDLTEHPTNPISVAITAMTEFKDGKWRPAVQGQAGKKLPYFFDIIGYCYKERIINPMDPSDIRIAHRVLTGFDPNIIVGERVNGILPDDKKLPNVFENLNFTTILRDAFPESVV</sequence>